<organism evidence="2">
    <name type="scientific">Rhizophagus irregularis (strain DAOM 181602 / DAOM 197198 / MUCL 43194)</name>
    <name type="common">Arbuscular mycorrhizal fungus</name>
    <name type="synonym">Glomus intraradices</name>
    <dbReference type="NCBI Taxonomy" id="747089"/>
    <lineage>
        <taxon>Eukaryota</taxon>
        <taxon>Fungi</taxon>
        <taxon>Fungi incertae sedis</taxon>
        <taxon>Mucoromycota</taxon>
        <taxon>Glomeromycotina</taxon>
        <taxon>Glomeromycetes</taxon>
        <taxon>Glomerales</taxon>
        <taxon>Glomeraceae</taxon>
        <taxon>Rhizophagus</taxon>
    </lineage>
</organism>
<dbReference type="Pfam" id="PF00293">
    <property type="entry name" value="NUDIX"/>
    <property type="match status" value="1"/>
</dbReference>
<protein>
    <recommendedName>
        <fullName evidence="1">Nudix hydrolase domain-containing protein</fullName>
    </recommendedName>
</protein>
<feature type="domain" description="Nudix hydrolase" evidence="1">
    <location>
        <begin position="110"/>
        <end position="261"/>
    </location>
</feature>
<dbReference type="AlphaFoldDB" id="U9UC43"/>
<dbReference type="VEuPathDB" id="FungiDB:RhiirFUN_011361"/>
<gene>
    <name evidence="2" type="ORF">GLOINDRAFT_84139</name>
</gene>
<dbReference type="PROSITE" id="PS51462">
    <property type="entry name" value="NUDIX"/>
    <property type="match status" value="1"/>
</dbReference>
<dbReference type="InterPro" id="IPR000086">
    <property type="entry name" value="NUDIX_hydrolase_dom"/>
</dbReference>
<name>U9UC43_RHIID</name>
<dbReference type="EMBL" id="KI279659">
    <property type="protein sequence ID" value="ESA17955.1"/>
    <property type="molecule type" value="Genomic_DNA"/>
</dbReference>
<dbReference type="Gene3D" id="3.90.79.10">
    <property type="entry name" value="Nucleoside Triphosphate Pyrophosphohydrolase"/>
    <property type="match status" value="1"/>
</dbReference>
<dbReference type="HOGENOM" id="CLU_966899_0_0_1"/>
<dbReference type="SUPFAM" id="SSF55811">
    <property type="entry name" value="Nudix"/>
    <property type="match status" value="1"/>
</dbReference>
<dbReference type="SMR" id="U9UC43"/>
<sequence>MRKREDKTNATRYSVGVILCRFNEKTKRPEVLLVHKRCTYAFADFVHGNYTLSFWESEKTPPRAPPLTVLVDQMSTEELIILWTLNFDYIWHHLWLSQYNTALYTKKKEKFRANFIGQPENGQKLKEHIQQIKGAGFSPLWEIPKGRPLNKQESDICCATRELQEETGVTKEEYRLLFPSSFPRVFYHVDAGVRYIYKYFIAIAKPELARQELHDNHTNKVRECYRMGEVDNVCWADIEKIRSLDGPDKWLEFLLSPAFKYIKNYVQGKPEKSETVHVRETNGLIRVK</sequence>
<dbReference type="InterPro" id="IPR015797">
    <property type="entry name" value="NUDIX_hydrolase-like_dom_sf"/>
</dbReference>
<proteinExistence type="predicted"/>
<evidence type="ECO:0000313" key="2">
    <source>
        <dbReference type="EMBL" id="ESA17955.1"/>
    </source>
</evidence>
<reference evidence="2" key="1">
    <citation type="submission" date="2013-07" db="EMBL/GenBank/DDBJ databases">
        <title>The genome of an arbuscular mycorrhizal fungus provides insights into the evolution of the oldest plant symbiosis.</title>
        <authorList>
            <consortium name="DOE Joint Genome Institute"/>
            <person name="Tisserant E."/>
            <person name="Malbreil M."/>
            <person name="Kuo A."/>
            <person name="Kohler A."/>
            <person name="Symeonidi A."/>
            <person name="Balestrini R."/>
            <person name="Charron P."/>
            <person name="Duensing N."/>
            <person name="Frei-dit-Frey N."/>
            <person name="Gianinazzi-Pearson V."/>
            <person name="Gilbert B."/>
            <person name="Handa Y."/>
            <person name="Hijri M."/>
            <person name="Kaul R."/>
            <person name="Kawaguchi M."/>
            <person name="Krajinski F."/>
            <person name="Lammers P."/>
            <person name="Lapierre D."/>
            <person name="Masclaux F.G."/>
            <person name="Murat C."/>
            <person name="Morin E."/>
            <person name="Ndikumana S."/>
            <person name="Pagni M."/>
            <person name="Petitpierre D."/>
            <person name="Requena N."/>
            <person name="Rosikiewicz P."/>
            <person name="Riley R."/>
            <person name="Saito K."/>
            <person name="San Clemente H."/>
            <person name="Shapiro H."/>
            <person name="van Tuinen D."/>
            <person name="Becard G."/>
            <person name="Bonfante P."/>
            <person name="Paszkowski U."/>
            <person name="Shachar-Hill Y."/>
            <person name="Young J.P."/>
            <person name="Sanders I.R."/>
            <person name="Henrissat B."/>
            <person name="Rensing S.A."/>
            <person name="Grigoriev I.V."/>
            <person name="Corradi N."/>
            <person name="Roux C."/>
            <person name="Martin F."/>
        </authorList>
    </citation>
    <scope>NUCLEOTIDE SEQUENCE</scope>
    <source>
        <strain evidence="2">DAOM 197198</strain>
    </source>
</reference>
<accession>U9UC43</accession>
<evidence type="ECO:0000259" key="1">
    <source>
        <dbReference type="PROSITE" id="PS51462"/>
    </source>
</evidence>